<keyword evidence="2" id="KW-0472">Membrane</keyword>
<accession>A0A8J9ZJQ4</accession>
<keyword evidence="4" id="KW-1185">Reference proteome</keyword>
<evidence type="ECO:0000313" key="4">
    <source>
        <dbReference type="Proteomes" id="UP000838412"/>
    </source>
</evidence>
<feature type="region of interest" description="Disordered" evidence="1">
    <location>
        <begin position="32"/>
        <end position="63"/>
    </location>
</feature>
<reference evidence="3" key="1">
    <citation type="submission" date="2022-01" db="EMBL/GenBank/DDBJ databases">
        <authorList>
            <person name="Braso-Vives M."/>
        </authorList>
    </citation>
    <scope>NUCLEOTIDE SEQUENCE</scope>
</reference>
<evidence type="ECO:0000313" key="3">
    <source>
        <dbReference type="EMBL" id="CAH1256673.1"/>
    </source>
</evidence>
<gene>
    <name evidence="3" type="primary">Hypp1697</name>
    <name evidence="3" type="ORF">BLAG_LOCUS14859</name>
</gene>
<evidence type="ECO:0000256" key="1">
    <source>
        <dbReference type="SAM" id="MobiDB-lite"/>
    </source>
</evidence>
<dbReference type="AlphaFoldDB" id="A0A8J9ZJQ4"/>
<dbReference type="EMBL" id="OV696688">
    <property type="protein sequence ID" value="CAH1256673.1"/>
    <property type="molecule type" value="Genomic_DNA"/>
</dbReference>
<protein>
    <submittedName>
        <fullName evidence="3">Hypp1697 protein</fullName>
    </submittedName>
</protein>
<evidence type="ECO:0000256" key="2">
    <source>
        <dbReference type="SAM" id="Phobius"/>
    </source>
</evidence>
<keyword evidence="2" id="KW-1133">Transmembrane helix</keyword>
<feature type="transmembrane region" description="Helical" evidence="2">
    <location>
        <begin position="6"/>
        <end position="25"/>
    </location>
</feature>
<proteinExistence type="predicted"/>
<sequence>MDVMWGIVSTLVYIVAVFIAVEFCCGRIKKYSKRDEEDEASGRRKSAPALQADAAREGGATAADTTTEVRQTCIYHKSSIIG</sequence>
<name>A0A8J9ZJQ4_BRALA</name>
<dbReference type="Proteomes" id="UP000838412">
    <property type="component" value="Chromosome 3"/>
</dbReference>
<organism evidence="3 4">
    <name type="scientific">Branchiostoma lanceolatum</name>
    <name type="common">Common lancelet</name>
    <name type="synonym">Amphioxus lanceolatum</name>
    <dbReference type="NCBI Taxonomy" id="7740"/>
    <lineage>
        <taxon>Eukaryota</taxon>
        <taxon>Metazoa</taxon>
        <taxon>Chordata</taxon>
        <taxon>Cephalochordata</taxon>
        <taxon>Leptocardii</taxon>
        <taxon>Amphioxiformes</taxon>
        <taxon>Branchiostomatidae</taxon>
        <taxon>Branchiostoma</taxon>
    </lineage>
</organism>
<keyword evidence="2" id="KW-0812">Transmembrane</keyword>